<dbReference type="EMBL" id="JAWDGP010007817">
    <property type="protein sequence ID" value="KAK3703825.1"/>
    <property type="molecule type" value="Genomic_DNA"/>
</dbReference>
<accession>A0AAE1CKD7</accession>
<keyword evidence="2" id="KW-1185">Reference proteome</keyword>
<gene>
    <name evidence="1" type="ORF">RRG08_033016</name>
</gene>
<comment type="caution">
    <text evidence="1">The sequence shown here is derived from an EMBL/GenBank/DDBJ whole genome shotgun (WGS) entry which is preliminary data.</text>
</comment>
<evidence type="ECO:0000313" key="1">
    <source>
        <dbReference type="EMBL" id="KAK3703825.1"/>
    </source>
</evidence>
<dbReference type="AlphaFoldDB" id="A0AAE1CKD7"/>
<reference evidence="1" key="1">
    <citation type="journal article" date="2023" name="G3 (Bethesda)">
        <title>A reference genome for the long-term kleptoplast-retaining sea slug Elysia crispata morphotype clarki.</title>
        <authorList>
            <person name="Eastman K.E."/>
            <person name="Pendleton A.L."/>
            <person name="Shaikh M.A."/>
            <person name="Suttiyut T."/>
            <person name="Ogas R."/>
            <person name="Tomko P."/>
            <person name="Gavelis G."/>
            <person name="Widhalm J.R."/>
            <person name="Wisecaver J.H."/>
        </authorList>
    </citation>
    <scope>NUCLEOTIDE SEQUENCE</scope>
    <source>
        <strain evidence="1">ECLA1</strain>
    </source>
</reference>
<sequence length="149" mass="16234">MHIAGSITNAQCSLNNPMHNEGSITIAQCIYGQAAIIEKLSLSKTVNCAISKLNLFLVDQDIFVMYMAVITRLLREARNSREDSGPAVEDSPTLTFDGLYQSMPSCLRLRVCCLSLIKFVARGISQGHLPRDLISEIVVLSSSPSAGFN</sequence>
<dbReference type="Proteomes" id="UP001283361">
    <property type="component" value="Unassembled WGS sequence"/>
</dbReference>
<protein>
    <submittedName>
        <fullName evidence="1">Uncharacterized protein</fullName>
    </submittedName>
</protein>
<proteinExistence type="predicted"/>
<evidence type="ECO:0000313" key="2">
    <source>
        <dbReference type="Proteomes" id="UP001283361"/>
    </source>
</evidence>
<organism evidence="1 2">
    <name type="scientific">Elysia crispata</name>
    <name type="common">lettuce slug</name>
    <dbReference type="NCBI Taxonomy" id="231223"/>
    <lineage>
        <taxon>Eukaryota</taxon>
        <taxon>Metazoa</taxon>
        <taxon>Spiralia</taxon>
        <taxon>Lophotrochozoa</taxon>
        <taxon>Mollusca</taxon>
        <taxon>Gastropoda</taxon>
        <taxon>Heterobranchia</taxon>
        <taxon>Euthyneura</taxon>
        <taxon>Panpulmonata</taxon>
        <taxon>Sacoglossa</taxon>
        <taxon>Placobranchoidea</taxon>
        <taxon>Plakobranchidae</taxon>
        <taxon>Elysia</taxon>
    </lineage>
</organism>
<name>A0AAE1CKD7_9GAST</name>